<dbReference type="Proteomes" id="UP001175000">
    <property type="component" value="Unassembled WGS sequence"/>
</dbReference>
<sequence length="319" mass="35674">MLRQTFLASLLATAPVFAQRCDSVIPILPPKNVTVPPTNGTAGHNGTTFLISARQFTPEPDYPPTPAPPTIPLYVHVVAGSNARKDGYLTEQEVIDQVNIIHDLFKPRGISFRHDASMRQWVVNASWAGPDRDFNEMKEALHKGDYRTINLYIRNITIRDYGGSCSNPWTQEEIWNVPFPRRLLQDGCVINTETLAGSGHSFMNMGKTAVHEIGHWFGLFHTYEAGTVRDGVNPPNPCWAGNPGDEVKDTPRCKNVSPAGQCNMTQNTCPEPAGEKPVYDAVWNYMSESSDACYQNFTVGQQERMYFIYDKYRAGETRG</sequence>
<evidence type="ECO:0000256" key="9">
    <source>
        <dbReference type="ARBA" id="ARBA00023157"/>
    </source>
</evidence>
<organism evidence="12 13">
    <name type="scientific">Immersiella caudata</name>
    <dbReference type="NCBI Taxonomy" id="314043"/>
    <lineage>
        <taxon>Eukaryota</taxon>
        <taxon>Fungi</taxon>
        <taxon>Dikarya</taxon>
        <taxon>Ascomycota</taxon>
        <taxon>Pezizomycotina</taxon>
        <taxon>Sordariomycetes</taxon>
        <taxon>Sordariomycetidae</taxon>
        <taxon>Sordariales</taxon>
        <taxon>Lasiosphaeriaceae</taxon>
        <taxon>Immersiella</taxon>
    </lineage>
</organism>
<evidence type="ECO:0000313" key="13">
    <source>
        <dbReference type="Proteomes" id="UP001175000"/>
    </source>
</evidence>
<keyword evidence="7" id="KW-0862">Zinc</keyword>
<keyword evidence="3" id="KW-0645">Protease</keyword>
<keyword evidence="6" id="KW-0378">Hydrolase</keyword>
<feature type="signal peptide" evidence="10">
    <location>
        <begin position="1"/>
        <end position="18"/>
    </location>
</feature>
<keyword evidence="13" id="KW-1185">Reference proteome</keyword>
<dbReference type="InterPro" id="IPR024079">
    <property type="entry name" value="MetalloPept_cat_dom_sf"/>
</dbReference>
<dbReference type="EMBL" id="JAULSU010000001">
    <property type="protein sequence ID" value="KAK0633888.1"/>
    <property type="molecule type" value="Genomic_DNA"/>
</dbReference>
<evidence type="ECO:0000256" key="8">
    <source>
        <dbReference type="ARBA" id="ARBA00023049"/>
    </source>
</evidence>
<evidence type="ECO:0000259" key="11">
    <source>
        <dbReference type="Pfam" id="PF05572"/>
    </source>
</evidence>
<comment type="similarity">
    <text evidence="2">Belongs to the peptidase M43B family.</text>
</comment>
<dbReference type="Gene3D" id="3.40.390.10">
    <property type="entry name" value="Collagenase (Catalytic Domain)"/>
    <property type="match status" value="1"/>
</dbReference>
<feature type="chain" id="PRO_5041245672" description="Peptidase M43 pregnancy-associated plasma-A domain-containing protein" evidence="10">
    <location>
        <begin position="19"/>
        <end position="319"/>
    </location>
</feature>
<keyword evidence="9" id="KW-1015">Disulfide bond</keyword>
<evidence type="ECO:0000256" key="5">
    <source>
        <dbReference type="ARBA" id="ARBA00022729"/>
    </source>
</evidence>
<accession>A0AA39XH33</accession>
<evidence type="ECO:0000256" key="7">
    <source>
        <dbReference type="ARBA" id="ARBA00022833"/>
    </source>
</evidence>
<keyword evidence="4" id="KW-0479">Metal-binding</keyword>
<dbReference type="InterPro" id="IPR008754">
    <property type="entry name" value="Peptidase_M43"/>
</dbReference>
<comment type="caution">
    <text evidence="12">The sequence shown here is derived from an EMBL/GenBank/DDBJ whole genome shotgun (WGS) entry which is preliminary data.</text>
</comment>
<dbReference type="PANTHER" id="PTHR47466:SF1">
    <property type="entry name" value="METALLOPROTEASE MEP1 (AFU_ORTHOLOGUE AFUA_1G07730)-RELATED"/>
    <property type="match status" value="1"/>
</dbReference>
<dbReference type="GO" id="GO:0006508">
    <property type="term" value="P:proteolysis"/>
    <property type="evidence" value="ECO:0007669"/>
    <property type="project" value="UniProtKB-KW"/>
</dbReference>
<evidence type="ECO:0000256" key="10">
    <source>
        <dbReference type="SAM" id="SignalP"/>
    </source>
</evidence>
<keyword evidence="5 10" id="KW-0732">Signal</keyword>
<evidence type="ECO:0000256" key="2">
    <source>
        <dbReference type="ARBA" id="ARBA00008721"/>
    </source>
</evidence>
<dbReference type="GO" id="GO:0008237">
    <property type="term" value="F:metallopeptidase activity"/>
    <property type="evidence" value="ECO:0007669"/>
    <property type="project" value="UniProtKB-KW"/>
</dbReference>
<dbReference type="SUPFAM" id="SSF55486">
    <property type="entry name" value="Metalloproteases ('zincins'), catalytic domain"/>
    <property type="match status" value="1"/>
</dbReference>
<name>A0AA39XH33_9PEZI</name>
<dbReference type="PANTHER" id="PTHR47466">
    <property type="match status" value="1"/>
</dbReference>
<evidence type="ECO:0000256" key="4">
    <source>
        <dbReference type="ARBA" id="ARBA00022723"/>
    </source>
</evidence>
<evidence type="ECO:0000256" key="3">
    <source>
        <dbReference type="ARBA" id="ARBA00022670"/>
    </source>
</evidence>
<dbReference type="GO" id="GO:0046872">
    <property type="term" value="F:metal ion binding"/>
    <property type="evidence" value="ECO:0007669"/>
    <property type="project" value="UniProtKB-KW"/>
</dbReference>
<dbReference type="AlphaFoldDB" id="A0AA39XH33"/>
<keyword evidence="8" id="KW-0482">Metalloprotease</keyword>
<gene>
    <name evidence="12" type="ORF">B0T14DRAFT_417996</name>
</gene>
<proteinExistence type="inferred from homology"/>
<evidence type="ECO:0000313" key="12">
    <source>
        <dbReference type="EMBL" id="KAK0633888.1"/>
    </source>
</evidence>
<evidence type="ECO:0000256" key="1">
    <source>
        <dbReference type="ARBA" id="ARBA00003174"/>
    </source>
</evidence>
<protein>
    <recommendedName>
        <fullName evidence="11">Peptidase M43 pregnancy-associated plasma-A domain-containing protein</fullName>
    </recommendedName>
</protein>
<dbReference type="Pfam" id="PF05572">
    <property type="entry name" value="Peptidase_M43"/>
    <property type="match status" value="1"/>
</dbReference>
<feature type="domain" description="Peptidase M43 pregnancy-associated plasma-A" evidence="11">
    <location>
        <begin position="203"/>
        <end position="306"/>
    </location>
</feature>
<evidence type="ECO:0000256" key="6">
    <source>
        <dbReference type="ARBA" id="ARBA00022801"/>
    </source>
</evidence>
<comment type="function">
    <text evidence="1">Secreted metalloproteinase that allows assimilation of proteinaceous substrates.</text>
</comment>
<reference evidence="12" key="1">
    <citation type="submission" date="2023-06" db="EMBL/GenBank/DDBJ databases">
        <title>Genome-scale phylogeny and comparative genomics of the fungal order Sordariales.</title>
        <authorList>
            <consortium name="Lawrence Berkeley National Laboratory"/>
            <person name="Hensen N."/>
            <person name="Bonometti L."/>
            <person name="Westerberg I."/>
            <person name="Brannstrom I.O."/>
            <person name="Guillou S."/>
            <person name="Cros-Aarteil S."/>
            <person name="Calhoun S."/>
            <person name="Haridas S."/>
            <person name="Kuo A."/>
            <person name="Mondo S."/>
            <person name="Pangilinan J."/>
            <person name="Riley R."/>
            <person name="Labutti K."/>
            <person name="Andreopoulos B."/>
            <person name="Lipzen A."/>
            <person name="Chen C."/>
            <person name="Yanf M."/>
            <person name="Daum C."/>
            <person name="Ng V."/>
            <person name="Clum A."/>
            <person name="Steindorff A."/>
            <person name="Ohm R."/>
            <person name="Martin F."/>
            <person name="Silar P."/>
            <person name="Natvig D."/>
            <person name="Lalanne C."/>
            <person name="Gautier V."/>
            <person name="Ament-Velasquez S.L."/>
            <person name="Kruys A."/>
            <person name="Hutchinson M.I."/>
            <person name="Powell A.J."/>
            <person name="Barry K."/>
            <person name="Miller A.N."/>
            <person name="Grigoriev I.V."/>
            <person name="Debuchy R."/>
            <person name="Gladieux P."/>
            <person name="Thoren M.H."/>
            <person name="Johannesson H."/>
        </authorList>
    </citation>
    <scope>NUCLEOTIDE SEQUENCE</scope>
    <source>
        <strain evidence="12">CBS 606.72</strain>
    </source>
</reference>